<dbReference type="EMBL" id="BOPZ01000020">
    <property type="protein sequence ID" value="GIM29624.1"/>
    <property type="molecule type" value="Genomic_DNA"/>
</dbReference>
<sequence>MITVGKIIKFVGELVAFSTENAIKGTGNITSKINNKLGRKLKGKQILILTDKTSNKVSNKILKITRNTSENCDKFLEKASLSVKVIKLKAFEKEVRIYGESKKFYDEECIVPAKFTVKE</sequence>
<protein>
    <submittedName>
        <fullName evidence="1">Uncharacterized protein</fullName>
    </submittedName>
</protein>
<organism evidence="1 2">
    <name type="scientific">Clostridium polyendosporum</name>
    <dbReference type="NCBI Taxonomy" id="69208"/>
    <lineage>
        <taxon>Bacteria</taxon>
        <taxon>Bacillati</taxon>
        <taxon>Bacillota</taxon>
        <taxon>Clostridia</taxon>
        <taxon>Eubacteriales</taxon>
        <taxon>Clostridiaceae</taxon>
        <taxon>Clostridium</taxon>
    </lineage>
</organism>
<name>A0A919VEW7_9CLOT</name>
<reference evidence="1" key="1">
    <citation type="submission" date="2021-03" db="EMBL/GenBank/DDBJ databases">
        <title>Taxonomic study of Clostridium polyendosporum from meadow-gley soil under rice.</title>
        <authorList>
            <person name="Kobayashi H."/>
            <person name="Tanizawa Y."/>
            <person name="Yagura M."/>
        </authorList>
    </citation>
    <scope>NUCLEOTIDE SEQUENCE</scope>
    <source>
        <strain evidence="1">JCM 30710</strain>
    </source>
</reference>
<comment type="caution">
    <text evidence="1">The sequence shown here is derived from an EMBL/GenBank/DDBJ whole genome shotgun (WGS) entry which is preliminary data.</text>
</comment>
<gene>
    <name evidence="1" type="ORF">CPJCM30710_22900</name>
</gene>
<evidence type="ECO:0000313" key="2">
    <source>
        <dbReference type="Proteomes" id="UP000679179"/>
    </source>
</evidence>
<accession>A0A919VEW7</accession>
<keyword evidence="2" id="KW-1185">Reference proteome</keyword>
<evidence type="ECO:0000313" key="1">
    <source>
        <dbReference type="EMBL" id="GIM29624.1"/>
    </source>
</evidence>
<dbReference type="RefSeq" id="WP_212904318.1">
    <property type="nucleotide sequence ID" value="NZ_BOPZ01000020.1"/>
</dbReference>
<dbReference type="AlphaFoldDB" id="A0A919VEW7"/>
<dbReference type="Proteomes" id="UP000679179">
    <property type="component" value="Unassembled WGS sequence"/>
</dbReference>
<proteinExistence type="predicted"/>